<dbReference type="EMBL" id="VSSQ01052669">
    <property type="protein sequence ID" value="MPN06732.1"/>
    <property type="molecule type" value="Genomic_DNA"/>
</dbReference>
<comment type="caution">
    <text evidence="1">The sequence shown here is derived from an EMBL/GenBank/DDBJ whole genome shotgun (WGS) entry which is preliminary data.</text>
</comment>
<name>A0A645EZQ6_9ZZZZ</name>
<organism evidence="1">
    <name type="scientific">bioreactor metagenome</name>
    <dbReference type="NCBI Taxonomy" id="1076179"/>
    <lineage>
        <taxon>unclassified sequences</taxon>
        <taxon>metagenomes</taxon>
        <taxon>ecological metagenomes</taxon>
    </lineage>
</organism>
<evidence type="ECO:0000313" key="1">
    <source>
        <dbReference type="EMBL" id="MPN06732.1"/>
    </source>
</evidence>
<gene>
    <name evidence="1" type="ORF">SDC9_153988</name>
</gene>
<dbReference type="AlphaFoldDB" id="A0A645EZQ6"/>
<proteinExistence type="predicted"/>
<reference evidence="1" key="1">
    <citation type="submission" date="2019-08" db="EMBL/GenBank/DDBJ databases">
        <authorList>
            <person name="Kucharzyk K."/>
            <person name="Murdoch R.W."/>
            <person name="Higgins S."/>
            <person name="Loffler F."/>
        </authorList>
    </citation>
    <scope>NUCLEOTIDE SEQUENCE</scope>
</reference>
<sequence length="106" mass="12018">MFRLEGVRHIDTEILVLTFVEDYGRIDVEVVVTELELLPFGCDVGTLGELTDGDRRGVGLLHFLELLGEKPDLLLEYLLYHGQFLHALIHTLQLLLQVPECGGDFR</sequence>
<accession>A0A645EZQ6</accession>
<protein>
    <submittedName>
        <fullName evidence="1">Uncharacterized protein</fullName>
    </submittedName>
</protein>